<reference evidence="1" key="2">
    <citation type="submission" date="2022-06" db="UniProtKB">
        <authorList>
            <consortium name="EnsemblMetazoa"/>
        </authorList>
    </citation>
    <scope>IDENTIFICATION</scope>
    <source>
        <strain evidence="1">DF5081</strain>
    </source>
</reference>
<sequence length="124" mass="14684">MVVINIIVGVYLVNMTKKSIDCVLSRPEQMWVEQWEGKVALPAFVLEEYNLIRRDWMPENKMCFLCPCVFHYCEKGVIRNRTARNRTQGLTMNNEMIFELLERFCVGTVQFQAVLLHAVLYRHR</sequence>
<evidence type="ECO:0000313" key="1">
    <source>
        <dbReference type="EnsemblMetazoa" id="CJA28367.1"/>
    </source>
</evidence>
<evidence type="ECO:0000313" key="2">
    <source>
        <dbReference type="Proteomes" id="UP000005237"/>
    </source>
</evidence>
<dbReference type="AlphaFoldDB" id="A0A8R1EBH7"/>
<accession>A0A8R1EBH7</accession>
<organism evidence="1 2">
    <name type="scientific">Caenorhabditis japonica</name>
    <dbReference type="NCBI Taxonomy" id="281687"/>
    <lineage>
        <taxon>Eukaryota</taxon>
        <taxon>Metazoa</taxon>
        <taxon>Ecdysozoa</taxon>
        <taxon>Nematoda</taxon>
        <taxon>Chromadorea</taxon>
        <taxon>Rhabditida</taxon>
        <taxon>Rhabditina</taxon>
        <taxon>Rhabditomorpha</taxon>
        <taxon>Rhabditoidea</taxon>
        <taxon>Rhabditidae</taxon>
        <taxon>Peloderinae</taxon>
        <taxon>Caenorhabditis</taxon>
    </lineage>
</organism>
<proteinExistence type="predicted"/>
<protein>
    <submittedName>
        <fullName evidence="1">Uncharacterized protein</fullName>
    </submittedName>
</protein>
<dbReference type="EnsemblMetazoa" id="CJA28367.1">
    <property type="protein sequence ID" value="CJA28367.1"/>
    <property type="gene ID" value="WBGene00183941"/>
</dbReference>
<name>A0A8R1EBH7_CAEJA</name>
<reference evidence="2" key="1">
    <citation type="submission" date="2010-08" db="EMBL/GenBank/DDBJ databases">
        <authorList>
            <consortium name="Caenorhabditis japonica Sequencing Consortium"/>
            <person name="Wilson R.K."/>
        </authorList>
    </citation>
    <scope>NUCLEOTIDE SEQUENCE [LARGE SCALE GENOMIC DNA]</scope>
    <source>
        <strain evidence="2">DF5081</strain>
    </source>
</reference>
<keyword evidence="2" id="KW-1185">Reference proteome</keyword>
<dbReference type="Proteomes" id="UP000005237">
    <property type="component" value="Unassembled WGS sequence"/>
</dbReference>